<dbReference type="EnsemblMetazoa" id="tetur05g07870.1">
    <property type="protein sequence ID" value="tetur05g07870.1"/>
    <property type="gene ID" value="tetur05g07870"/>
</dbReference>
<feature type="transmembrane region" description="Helical" evidence="1">
    <location>
        <begin position="291"/>
        <end position="312"/>
    </location>
</feature>
<organism evidence="2 3">
    <name type="scientific">Tetranychus urticae</name>
    <name type="common">Two-spotted spider mite</name>
    <dbReference type="NCBI Taxonomy" id="32264"/>
    <lineage>
        <taxon>Eukaryota</taxon>
        <taxon>Metazoa</taxon>
        <taxon>Ecdysozoa</taxon>
        <taxon>Arthropoda</taxon>
        <taxon>Chelicerata</taxon>
        <taxon>Arachnida</taxon>
        <taxon>Acari</taxon>
        <taxon>Acariformes</taxon>
        <taxon>Trombidiformes</taxon>
        <taxon>Prostigmata</taxon>
        <taxon>Eleutherengona</taxon>
        <taxon>Raphignathae</taxon>
        <taxon>Tetranychoidea</taxon>
        <taxon>Tetranychidae</taxon>
        <taxon>Tetranychus</taxon>
    </lineage>
</organism>
<evidence type="ECO:0000313" key="2">
    <source>
        <dbReference type="EnsemblMetazoa" id="tetur05g07870.1"/>
    </source>
</evidence>
<accession>T1K5X6</accession>
<keyword evidence="3" id="KW-1185">Reference proteome</keyword>
<evidence type="ECO:0008006" key="4">
    <source>
        <dbReference type="Google" id="ProtNLM"/>
    </source>
</evidence>
<dbReference type="HOGENOM" id="CLU_048807_2_0_1"/>
<keyword evidence="1" id="KW-0812">Transmembrane</keyword>
<feature type="transmembrane region" description="Helical" evidence="1">
    <location>
        <begin position="324"/>
        <end position="347"/>
    </location>
</feature>
<keyword evidence="1" id="KW-1133">Transmembrane helix</keyword>
<evidence type="ECO:0000256" key="1">
    <source>
        <dbReference type="SAM" id="Phobius"/>
    </source>
</evidence>
<feature type="transmembrane region" description="Helical" evidence="1">
    <location>
        <begin position="172"/>
        <end position="193"/>
    </location>
</feature>
<name>T1K5X6_TETUR</name>
<dbReference type="Proteomes" id="UP000015104">
    <property type="component" value="Unassembled WGS sequence"/>
</dbReference>
<dbReference type="AlphaFoldDB" id="T1K5X6"/>
<dbReference type="EMBL" id="CAEY01001591">
    <property type="status" value="NOT_ANNOTATED_CDS"/>
    <property type="molecule type" value="Genomic_DNA"/>
</dbReference>
<evidence type="ECO:0000313" key="3">
    <source>
        <dbReference type="Proteomes" id="UP000015104"/>
    </source>
</evidence>
<sequence>MSRFIPFQIEALIKKSLALLSDDDGDEETLKSIQVLENIALRLIITRRGHRQDETSYVQPYYHFNNNLIRFISILNFVRFYLIMIYKDDHLHVLLAHPFLNKSSADMMLRFVIGAGITLFVLREYVLYLEETGAYELLSTLRDIKVSGFDKNMLRLTTKQCKLFRSTFHHLITMWIRLIYGVVILTPFLLIGLRIQNEAIVNSGPAMYISSVCWMFLEGYCFIFIFGGLLDLGAHIIILVPLYLCQLKSLIELLKRFKIKQFIDDSIIKGMNTNVIRYMNYFDDLSVKIRYLFFFLFVLVSFGADTAIFLGMSIKSDSTFISNLFGLCGLITLFIVGSVAYAAGAYLDQLYVIHGLYVSIMAKAKVKLDQKLKTLEILDRILGPYCGAKIGDAFTAERLLAVYYVLENASTILLLICNLQRASSQ</sequence>
<proteinExistence type="predicted"/>
<keyword evidence="1" id="KW-0472">Membrane</keyword>
<reference evidence="3" key="1">
    <citation type="submission" date="2011-08" db="EMBL/GenBank/DDBJ databases">
        <authorList>
            <person name="Rombauts S."/>
        </authorList>
    </citation>
    <scope>NUCLEOTIDE SEQUENCE</scope>
    <source>
        <strain evidence="3">London</strain>
    </source>
</reference>
<protein>
    <recommendedName>
        <fullName evidence="4">Gustatory receptor</fullName>
    </recommendedName>
</protein>
<reference evidence="2" key="2">
    <citation type="submission" date="2015-06" db="UniProtKB">
        <authorList>
            <consortium name="EnsemblMetazoa"/>
        </authorList>
    </citation>
    <scope>IDENTIFICATION</scope>
</reference>